<organism evidence="4">
    <name type="scientific">Brugia timori</name>
    <dbReference type="NCBI Taxonomy" id="42155"/>
    <lineage>
        <taxon>Eukaryota</taxon>
        <taxon>Metazoa</taxon>
        <taxon>Ecdysozoa</taxon>
        <taxon>Nematoda</taxon>
        <taxon>Chromadorea</taxon>
        <taxon>Rhabditida</taxon>
        <taxon>Spirurina</taxon>
        <taxon>Spiruromorpha</taxon>
        <taxon>Filarioidea</taxon>
        <taxon>Onchocercidae</taxon>
        <taxon>Brugia</taxon>
    </lineage>
</organism>
<evidence type="ECO:0000313" key="2">
    <source>
        <dbReference type="EMBL" id="VDO13177.1"/>
    </source>
</evidence>
<sequence>MEEQLSRKKKVIPVIRLVSQHKIRTIQAEHREVDTMAEIEQTRNGQFKGRTNRKRENRSRGDALLSDWLLTDVIGEHLCTKVLVQLTYSCCHLMFLDAETGATGRTDGRRRRGRNCRGQVSGFTKPI</sequence>
<evidence type="ECO:0000313" key="3">
    <source>
        <dbReference type="Proteomes" id="UP000280834"/>
    </source>
</evidence>
<proteinExistence type="predicted"/>
<reference evidence="2 3" key="2">
    <citation type="submission" date="2018-11" db="EMBL/GenBank/DDBJ databases">
        <authorList>
            <consortium name="Pathogen Informatics"/>
        </authorList>
    </citation>
    <scope>NUCLEOTIDE SEQUENCE [LARGE SCALE GENOMIC DNA]</scope>
</reference>
<name>A0A0R3QAN5_9BILA</name>
<dbReference type="Proteomes" id="UP000280834">
    <property type="component" value="Unassembled WGS sequence"/>
</dbReference>
<dbReference type="WBParaSite" id="BTMF_0000340401-mRNA-1">
    <property type="protein sequence ID" value="BTMF_0000340401-mRNA-1"/>
    <property type="gene ID" value="BTMF_0000340401"/>
</dbReference>
<accession>A0A0R3QAN5</accession>
<gene>
    <name evidence="2" type="ORF">BTMF_LOCUS2716</name>
</gene>
<evidence type="ECO:0000313" key="4">
    <source>
        <dbReference type="WBParaSite" id="BTMF_0000340401-mRNA-1"/>
    </source>
</evidence>
<feature type="region of interest" description="Disordered" evidence="1">
    <location>
        <begin position="103"/>
        <end position="127"/>
    </location>
</feature>
<dbReference type="AlphaFoldDB" id="A0A0R3QAN5"/>
<evidence type="ECO:0000256" key="1">
    <source>
        <dbReference type="SAM" id="MobiDB-lite"/>
    </source>
</evidence>
<keyword evidence="3" id="KW-1185">Reference proteome</keyword>
<dbReference type="EMBL" id="UZAG01002301">
    <property type="protein sequence ID" value="VDO13177.1"/>
    <property type="molecule type" value="Genomic_DNA"/>
</dbReference>
<protein>
    <submittedName>
        <fullName evidence="2 4">Uncharacterized protein</fullName>
    </submittedName>
</protein>
<reference evidence="4" key="1">
    <citation type="submission" date="2017-02" db="UniProtKB">
        <authorList>
            <consortium name="WormBaseParasite"/>
        </authorList>
    </citation>
    <scope>IDENTIFICATION</scope>
</reference>
<feature type="region of interest" description="Disordered" evidence="1">
    <location>
        <begin position="38"/>
        <end position="59"/>
    </location>
</feature>